<dbReference type="PANTHER" id="PTHR34835">
    <property type="entry name" value="OS07G0283600 PROTEIN-RELATED"/>
    <property type="match status" value="1"/>
</dbReference>
<evidence type="ECO:0000313" key="2">
    <source>
        <dbReference type="Proteomes" id="UP001652660"/>
    </source>
</evidence>
<feature type="coiled-coil region" evidence="1">
    <location>
        <begin position="24"/>
        <end position="58"/>
    </location>
</feature>
<keyword evidence="1" id="KW-0175">Coiled coil</keyword>
<evidence type="ECO:0000256" key="1">
    <source>
        <dbReference type="SAM" id="Coils"/>
    </source>
</evidence>
<protein>
    <submittedName>
        <fullName evidence="3">Uncharacterized protein</fullName>
    </submittedName>
</protein>
<dbReference type="Proteomes" id="UP001652660">
    <property type="component" value="Chromosome 5c"/>
</dbReference>
<name>A0ABM4UG70_COFAR</name>
<evidence type="ECO:0000313" key="3">
    <source>
        <dbReference type="RefSeq" id="XP_071906279.1"/>
    </source>
</evidence>
<dbReference type="PANTHER" id="PTHR34835:SF90">
    <property type="entry name" value="AMINOTRANSFERASE-LIKE PLANT MOBILE DOMAIN-CONTAINING PROTEIN"/>
    <property type="match status" value="1"/>
</dbReference>
<gene>
    <name evidence="3" type="primary">LOC140007455</name>
</gene>
<proteinExistence type="predicted"/>
<organism evidence="2 3">
    <name type="scientific">Coffea arabica</name>
    <name type="common">Arabian coffee</name>
    <dbReference type="NCBI Taxonomy" id="13443"/>
    <lineage>
        <taxon>Eukaryota</taxon>
        <taxon>Viridiplantae</taxon>
        <taxon>Streptophyta</taxon>
        <taxon>Embryophyta</taxon>
        <taxon>Tracheophyta</taxon>
        <taxon>Spermatophyta</taxon>
        <taxon>Magnoliopsida</taxon>
        <taxon>eudicotyledons</taxon>
        <taxon>Gunneridae</taxon>
        <taxon>Pentapetalae</taxon>
        <taxon>asterids</taxon>
        <taxon>lamiids</taxon>
        <taxon>Gentianales</taxon>
        <taxon>Rubiaceae</taxon>
        <taxon>Ixoroideae</taxon>
        <taxon>Gardenieae complex</taxon>
        <taxon>Bertiereae - Coffeeae clade</taxon>
        <taxon>Coffeeae</taxon>
        <taxon>Coffea</taxon>
    </lineage>
</organism>
<keyword evidence="2" id="KW-1185">Reference proteome</keyword>
<reference evidence="3" key="1">
    <citation type="submission" date="2025-08" db="UniProtKB">
        <authorList>
            <consortium name="RefSeq"/>
        </authorList>
    </citation>
    <scope>IDENTIFICATION</scope>
    <source>
        <tissue evidence="3">Leaves</tissue>
    </source>
</reference>
<sequence>MIHDYMHPMQYNKMAKSAYDKLSEKEVQNQKENYPKEKEEYKREMARLEKTISRKQQIKNLKYTIRCSSNQMVWLASNIDKTKKQQIRDMGFGGLLEIKCRSILNDIGTWLVDNFNPTLSSFQLHRDGVLPLIAKDISLILGIPNDGTLPVEDTDSSEGGDSGPSRQTYKWKELPEKLVSMSGGDEFKRQFISFACGCLLAPTTRVEHKIRLWGCTKVVTEVPSLNWAEYVRNVLCNRLLEVQKKSGK</sequence>
<dbReference type="GeneID" id="140007455"/>
<accession>A0ABM4UG70</accession>
<dbReference type="RefSeq" id="XP_071906279.1">
    <property type="nucleotide sequence ID" value="XM_072050178.1"/>
</dbReference>